<evidence type="ECO:0000313" key="9">
    <source>
        <dbReference type="Proteomes" id="UP000566819"/>
    </source>
</evidence>
<dbReference type="InterPro" id="IPR052337">
    <property type="entry name" value="SAT4-like"/>
</dbReference>
<sequence>MLPRSTLLEPRLPHSADTATSISRRNLPTTSVSHSGSTSSRSVLRDCNPHLTRRRALAATALLACIRLKYAAELDNNADFSWNDQGSFIWTTVQVSFSVACACVPAMAPLLRAIKKKTATRRGYDNSNSGSRTFQSARAGMPRNKFSSLGVGTDTIDEIVTDTESTKKLNPMDDLENWTYKSTIESDFTGGGRFATDKGKNGIPLQNIGVRKEVTVNREGV</sequence>
<dbReference type="Proteomes" id="UP000566819">
    <property type="component" value="Unassembled WGS sequence"/>
</dbReference>
<dbReference type="PANTHER" id="PTHR33048">
    <property type="entry name" value="PTH11-LIKE INTEGRAL MEMBRANE PROTEIN (AFU_ORTHOLOGUE AFUA_5G11245)"/>
    <property type="match status" value="1"/>
</dbReference>
<accession>A0A8H4VS60</accession>
<comment type="subcellular location">
    <subcellularLocation>
        <location evidence="1">Membrane</location>
        <topology evidence="1">Multi-pass membrane protein</topology>
    </subcellularLocation>
</comment>
<dbReference type="GO" id="GO:0016020">
    <property type="term" value="C:membrane"/>
    <property type="evidence" value="ECO:0007669"/>
    <property type="project" value="UniProtKB-SubCell"/>
</dbReference>
<dbReference type="InterPro" id="IPR049326">
    <property type="entry name" value="Rhodopsin_dom_fungi"/>
</dbReference>
<feature type="compositionally biased region" description="Polar residues" evidence="6">
    <location>
        <begin position="17"/>
        <end position="28"/>
    </location>
</feature>
<evidence type="ECO:0000256" key="5">
    <source>
        <dbReference type="ARBA" id="ARBA00038359"/>
    </source>
</evidence>
<feature type="region of interest" description="Disordered" evidence="6">
    <location>
        <begin position="1"/>
        <end position="44"/>
    </location>
</feature>
<keyword evidence="4" id="KW-0472">Membrane</keyword>
<evidence type="ECO:0000256" key="1">
    <source>
        <dbReference type="ARBA" id="ARBA00004141"/>
    </source>
</evidence>
<evidence type="ECO:0000256" key="2">
    <source>
        <dbReference type="ARBA" id="ARBA00022692"/>
    </source>
</evidence>
<comment type="caution">
    <text evidence="8">The sequence shown here is derived from an EMBL/GenBank/DDBJ whole genome shotgun (WGS) entry which is preliminary data.</text>
</comment>
<evidence type="ECO:0000256" key="3">
    <source>
        <dbReference type="ARBA" id="ARBA00022989"/>
    </source>
</evidence>
<dbReference type="Pfam" id="PF20684">
    <property type="entry name" value="Fung_rhodopsin"/>
    <property type="match status" value="1"/>
</dbReference>
<evidence type="ECO:0000256" key="6">
    <source>
        <dbReference type="SAM" id="MobiDB-lite"/>
    </source>
</evidence>
<name>A0A8H4VS60_9HELO</name>
<evidence type="ECO:0000313" key="8">
    <source>
        <dbReference type="EMBL" id="KAF4620112.1"/>
    </source>
</evidence>
<proteinExistence type="inferred from homology"/>
<protein>
    <recommendedName>
        <fullName evidence="7">Rhodopsin domain-containing protein</fullName>
    </recommendedName>
</protein>
<reference evidence="8 9" key="1">
    <citation type="submission" date="2020-03" db="EMBL/GenBank/DDBJ databases">
        <title>Draft Genome Sequence of Cudoniella acicularis.</title>
        <authorList>
            <person name="Buettner E."/>
            <person name="Kellner H."/>
        </authorList>
    </citation>
    <scope>NUCLEOTIDE SEQUENCE [LARGE SCALE GENOMIC DNA]</scope>
    <source>
        <strain evidence="8 9">DSM 108380</strain>
    </source>
</reference>
<keyword evidence="2" id="KW-0812">Transmembrane</keyword>
<feature type="compositionally biased region" description="Low complexity" evidence="6">
    <location>
        <begin position="29"/>
        <end position="42"/>
    </location>
</feature>
<gene>
    <name evidence="8" type="ORF">G7Y89_g14710</name>
</gene>
<evidence type="ECO:0000259" key="7">
    <source>
        <dbReference type="Pfam" id="PF20684"/>
    </source>
</evidence>
<dbReference type="AlphaFoldDB" id="A0A8H4VS60"/>
<evidence type="ECO:0000256" key="4">
    <source>
        <dbReference type="ARBA" id="ARBA00023136"/>
    </source>
</evidence>
<keyword evidence="9" id="KW-1185">Reference proteome</keyword>
<dbReference type="EMBL" id="JAAMPI010002020">
    <property type="protein sequence ID" value="KAF4620112.1"/>
    <property type="molecule type" value="Genomic_DNA"/>
</dbReference>
<feature type="domain" description="Rhodopsin" evidence="7">
    <location>
        <begin position="62"/>
        <end position="112"/>
    </location>
</feature>
<dbReference type="PANTHER" id="PTHR33048:SF47">
    <property type="entry name" value="INTEGRAL MEMBRANE PROTEIN-RELATED"/>
    <property type="match status" value="1"/>
</dbReference>
<keyword evidence="3" id="KW-1133">Transmembrane helix</keyword>
<comment type="similarity">
    <text evidence="5">Belongs to the SAT4 family.</text>
</comment>
<organism evidence="8 9">
    <name type="scientific">Cudoniella acicularis</name>
    <dbReference type="NCBI Taxonomy" id="354080"/>
    <lineage>
        <taxon>Eukaryota</taxon>
        <taxon>Fungi</taxon>
        <taxon>Dikarya</taxon>
        <taxon>Ascomycota</taxon>
        <taxon>Pezizomycotina</taxon>
        <taxon>Leotiomycetes</taxon>
        <taxon>Helotiales</taxon>
        <taxon>Tricladiaceae</taxon>
        <taxon>Cudoniella</taxon>
    </lineage>
</organism>